<comment type="subcellular location">
    <subcellularLocation>
        <location evidence="1">Membrane</location>
        <topology evidence="1">Multi-pass membrane protein</topology>
    </subcellularLocation>
</comment>
<evidence type="ECO:0000256" key="2">
    <source>
        <dbReference type="ARBA" id="ARBA00022692"/>
    </source>
</evidence>
<dbReference type="Pfam" id="PF00153">
    <property type="entry name" value="Mito_carr"/>
    <property type="match status" value="1"/>
</dbReference>
<dbReference type="Proteomes" id="UP000006671">
    <property type="component" value="Unassembled WGS sequence"/>
</dbReference>
<dbReference type="AlphaFoldDB" id="D2V0Q2"/>
<dbReference type="OrthoDB" id="276989at2759"/>
<evidence type="ECO:0000313" key="6">
    <source>
        <dbReference type="EMBL" id="EFC49765.1"/>
    </source>
</evidence>
<keyword evidence="5" id="KW-0813">Transport</keyword>
<keyword evidence="3 4" id="KW-0472">Membrane</keyword>
<evidence type="ECO:0000256" key="5">
    <source>
        <dbReference type="RuleBase" id="RU000488"/>
    </source>
</evidence>
<dbReference type="Gene3D" id="1.50.40.10">
    <property type="entry name" value="Mitochondrial carrier domain"/>
    <property type="match status" value="1"/>
</dbReference>
<name>D2V0Q2_NAEGR</name>
<dbReference type="GO" id="GO:0016020">
    <property type="term" value="C:membrane"/>
    <property type="evidence" value="ECO:0007669"/>
    <property type="project" value="UniProtKB-SubCell"/>
</dbReference>
<evidence type="ECO:0000256" key="4">
    <source>
        <dbReference type="PROSITE-ProRule" id="PRU00282"/>
    </source>
</evidence>
<evidence type="ECO:0000313" key="7">
    <source>
        <dbReference type="Proteomes" id="UP000006671"/>
    </source>
</evidence>
<dbReference type="GeneID" id="8862834"/>
<dbReference type="InParanoid" id="D2V0Q2"/>
<proteinExistence type="inferred from homology"/>
<dbReference type="KEGG" id="ngr:NAEGRDRAFT_62375"/>
<evidence type="ECO:0000256" key="3">
    <source>
        <dbReference type="ARBA" id="ARBA00023136"/>
    </source>
</evidence>
<keyword evidence="2 4" id="KW-0812">Transmembrane</keyword>
<dbReference type="PROSITE" id="PS50920">
    <property type="entry name" value="SOLCAR"/>
    <property type="match status" value="1"/>
</dbReference>
<organism evidence="7">
    <name type="scientific">Naegleria gruberi</name>
    <name type="common">Amoeba</name>
    <dbReference type="NCBI Taxonomy" id="5762"/>
    <lineage>
        <taxon>Eukaryota</taxon>
        <taxon>Discoba</taxon>
        <taxon>Heterolobosea</taxon>
        <taxon>Tetramitia</taxon>
        <taxon>Eutetramitia</taxon>
        <taxon>Vahlkampfiidae</taxon>
        <taxon>Naegleria</taxon>
    </lineage>
</organism>
<dbReference type="EMBL" id="GG738847">
    <property type="protein sequence ID" value="EFC49765.1"/>
    <property type="molecule type" value="Genomic_DNA"/>
</dbReference>
<dbReference type="SUPFAM" id="SSF103506">
    <property type="entry name" value="Mitochondrial carrier"/>
    <property type="match status" value="1"/>
</dbReference>
<dbReference type="InterPro" id="IPR023395">
    <property type="entry name" value="MCP_dom_sf"/>
</dbReference>
<sequence>MISYPFDTISLTHLRSKQVRLFKTPKVISQFLKGNSGNNEIEVIINNAMGKVKKVFEEMETLKNTNGLQGLYRGYFSGFLLESIVSMCSNLLIGNVFDLFWNIWKGNSNNSNYEFTKTIITFSLSHLIVAPFTFARMRYQSDYENEYSSFLDCVNRIYKKEGWRAFYRATFISLYIF</sequence>
<comment type="similarity">
    <text evidence="5">Belongs to the mitochondrial carrier (TC 2.A.29) family.</text>
</comment>
<evidence type="ECO:0000256" key="1">
    <source>
        <dbReference type="ARBA" id="ARBA00004141"/>
    </source>
</evidence>
<keyword evidence="7" id="KW-1185">Reference proteome</keyword>
<dbReference type="STRING" id="5762.D2V0Q2"/>
<reference evidence="6 7" key="1">
    <citation type="journal article" date="2010" name="Cell">
        <title>The genome of Naegleria gruberi illuminates early eukaryotic versatility.</title>
        <authorList>
            <person name="Fritz-Laylin L.K."/>
            <person name="Prochnik S.E."/>
            <person name="Ginger M.L."/>
            <person name="Dacks J.B."/>
            <person name="Carpenter M.L."/>
            <person name="Field M.C."/>
            <person name="Kuo A."/>
            <person name="Paredez A."/>
            <person name="Chapman J."/>
            <person name="Pham J."/>
            <person name="Shu S."/>
            <person name="Neupane R."/>
            <person name="Cipriano M."/>
            <person name="Mancuso J."/>
            <person name="Tu H."/>
            <person name="Salamov A."/>
            <person name="Lindquist E."/>
            <person name="Shapiro H."/>
            <person name="Lucas S."/>
            <person name="Grigoriev I.V."/>
            <person name="Cande W.Z."/>
            <person name="Fulton C."/>
            <person name="Rokhsar D.S."/>
            <person name="Dawson S.C."/>
        </authorList>
    </citation>
    <scope>NUCLEOTIDE SEQUENCE [LARGE SCALE GENOMIC DNA]</scope>
    <source>
        <strain evidence="6 7">NEG-M</strain>
    </source>
</reference>
<accession>D2V0Q2</accession>
<feature type="repeat" description="Solcar" evidence="4">
    <location>
        <begin position="109"/>
        <end position="177"/>
    </location>
</feature>
<dbReference type="RefSeq" id="XP_002682509.1">
    <property type="nucleotide sequence ID" value="XM_002682463.1"/>
</dbReference>
<dbReference type="InterPro" id="IPR018108">
    <property type="entry name" value="MCP_transmembrane"/>
</dbReference>
<protein>
    <submittedName>
        <fullName evidence="6">Predicted protein</fullName>
    </submittedName>
</protein>
<dbReference type="VEuPathDB" id="AmoebaDB:NAEGRDRAFT_62375"/>
<gene>
    <name evidence="6" type="ORF">NAEGRDRAFT_62375</name>
</gene>